<dbReference type="InParanoid" id="T1EK96"/>
<dbReference type="GO" id="GO:0008270">
    <property type="term" value="F:zinc ion binding"/>
    <property type="evidence" value="ECO:0007669"/>
    <property type="project" value="UniProtKB-KW"/>
</dbReference>
<reference evidence="12" key="3">
    <citation type="submission" date="2015-06" db="UniProtKB">
        <authorList>
            <consortium name="EnsemblMetazoa"/>
        </authorList>
    </citation>
    <scope>IDENTIFICATION</scope>
</reference>
<name>T1EK96_HELRO</name>
<dbReference type="Gene3D" id="3.30.160.60">
    <property type="entry name" value="Classic Zinc Finger"/>
    <property type="match status" value="2"/>
</dbReference>
<evidence type="ECO:0000256" key="3">
    <source>
        <dbReference type="ARBA" id="ARBA00022737"/>
    </source>
</evidence>
<keyword evidence="2" id="KW-0479">Metal-binding</keyword>
<dbReference type="PANTHER" id="PTHR14196">
    <property type="entry name" value="ODD-SKIPPED - RELATED"/>
    <property type="match status" value="1"/>
</dbReference>
<dbReference type="GO" id="GO:0005634">
    <property type="term" value="C:nucleus"/>
    <property type="evidence" value="ECO:0007669"/>
    <property type="project" value="UniProtKB-SubCell"/>
</dbReference>
<dbReference type="CTD" id="20196996"/>
<dbReference type="AlphaFoldDB" id="T1EK96"/>
<reference evidence="11 13" key="2">
    <citation type="journal article" date="2013" name="Nature">
        <title>Insights into bilaterian evolution from three spiralian genomes.</title>
        <authorList>
            <person name="Simakov O."/>
            <person name="Marletaz F."/>
            <person name="Cho S.J."/>
            <person name="Edsinger-Gonzales E."/>
            <person name="Havlak P."/>
            <person name="Hellsten U."/>
            <person name="Kuo D.H."/>
            <person name="Larsson T."/>
            <person name="Lv J."/>
            <person name="Arendt D."/>
            <person name="Savage R."/>
            <person name="Osoegawa K."/>
            <person name="de Jong P."/>
            <person name="Grimwood J."/>
            <person name="Chapman J.A."/>
            <person name="Shapiro H."/>
            <person name="Aerts A."/>
            <person name="Otillar R.P."/>
            <person name="Terry A.Y."/>
            <person name="Boore J.L."/>
            <person name="Grigoriev I.V."/>
            <person name="Lindberg D.R."/>
            <person name="Seaver E.C."/>
            <person name="Weisblat D.A."/>
            <person name="Putnam N.H."/>
            <person name="Rokhsar D.S."/>
        </authorList>
    </citation>
    <scope>NUCLEOTIDE SEQUENCE</scope>
</reference>
<dbReference type="PANTHER" id="PTHR14196:SF0">
    <property type="entry name" value="PROTEIN BOWEL"/>
    <property type="match status" value="1"/>
</dbReference>
<keyword evidence="13" id="KW-1185">Reference proteome</keyword>
<comment type="subcellular location">
    <subcellularLocation>
        <location evidence="1">Nucleus</location>
    </subcellularLocation>
</comment>
<evidence type="ECO:0000256" key="8">
    <source>
        <dbReference type="ARBA" id="ARBA00023242"/>
    </source>
</evidence>
<dbReference type="InterPro" id="IPR036236">
    <property type="entry name" value="Znf_C2H2_sf"/>
</dbReference>
<evidence type="ECO:0000313" key="12">
    <source>
        <dbReference type="EnsemblMetazoa" id="HelroP148508"/>
    </source>
</evidence>
<dbReference type="KEGG" id="hro:HELRODRAFT_148508"/>
<dbReference type="FunFam" id="3.30.160.60:FF:000744">
    <property type="entry name" value="zinc finger E-box-binding homeobox 1"/>
    <property type="match status" value="1"/>
</dbReference>
<dbReference type="EMBL" id="KB097026">
    <property type="protein sequence ID" value="ESN99912.1"/>
    <property type="molecule type" value="Genomic_DNA"/>
</dbReference>
<evidence type="ECO:0000313" key="13">
    <source>
        <dbReference type="Proteomes" id="UP000015101"/>
    </source>
</evidence>
<reference evidence="13" key="1">
    <citation type="submission" date="2012-12" db="EMBL/GenBank/DDBJ databases">
        <authorList>
            <person name="Hellsten U."/>
            <person name="Grimwood J."/>
            <person name="Chapman J.A."/>
            <person name="Shapiro H."/>
            <person name="Aerts A."/>
            <person name="Otillar R.P."/>
            <person name="Terry A.Y."/>
            <person name="Boore J.L."/>
            <person name="Simakov O."/>
            <person name="Marletaz F."/>
            <person name="Cho S.-J."/>
            <person name="Edsinger-Gonzales E."/>
            <person name="Havlak P."/>
            <person name="Kuo D.-H."/>
            <person name="Larsson T."/>
            <person name="Lv J."/>
            <person name="Arendt D."/>
            <person name="Savage R."/>
            <person name="Osoegawa K."/>
            <person name="de Jong P."/>
            <person name="Lindberg D.R."/>
            <person name="Seaver E.C."/>
            <person name="Weisblat D.A."/>
            <person name="Putnam N.H."/>
            <person name="Grigoriev I.V."/>
            <person name="Rokhsar D.S."/>
        </authorList>
    </citation>
    <scope>NUCLEOTIDE SEQUENCE</scope>
</reference>
<keyword evidence="4 9" id="KW-0863">Zinc-finger</keyword>
<evidence type="ECO:0000259" key="10">
    <source>
        <dbReference type="PROSITE" id="PS50157"/>
    </source>
</evidence>
<dbReference type="OMA" id="YNVASMI"/>
<dbReference type="InterPro" id="IPR013087">
    <property type="entry name" value="Znf_C2H2_type"/>
</dbReference>
<dbReference type="HOGENOM" id="CLU_002678_42_25_1"/>
<dbReference type="PROSITE" id="PS00028">
    <property type="entry name" value="ZINC_FINGER_C2H2_1"/>
    <property type="match status" value="1"/>
</dbReference>
<keyword evidence="3" id="KW-0677">Repeat</keyword>
<dbReference type="Proteomes" id="UP000015101">
    <property type="component" value="Unassembled WGS sequence"/>
</dbReference>
<keyword evidence="6" id="KW-0805">Transcription regulation</keyword>
<keyword evidence="8" id="KW-0539">Nucleus</keyword>
<organism evidence="12 13">
    <name type="scientific">Helobdella robusta</name>
    <name type="common">Californian leech</name>
    <dbReference type="NCBI Taxonomy" id="6412"/>
    <lineage>
        <taxon>Eukaryota</taxon>
        <taxon>Metazoa</taxon>
        <taxon>Spiralia</taxon>
        <taxon>Lophotrochozoa</taxon>
        <taxon>Annelida</taxon>
        <taxon>Clitellata</taxon>
        <taxon>Hirudinea</taxon>
        <taxon>Rhynchobdellida</taxon>
        <taxon>Glossiphoniidae</taxon>
        <taxon>Helobdella</taxon>
    </lineage>
</organism>
<evidence type="ECO:0000256" key="6">
    <source>
        <dbReference type="ARBA" id="ARBA00023015"/>
    </source>
</evidence>
<dbReference type="RefSeq" id="XP_009021938.1">
    <property type="nucleotide sequence ID" value="XM_009023690.1"/>
</dbReference>
<keyword evidence="7" id="KW-0804">Transcription</keyword>
<proteinExistence type="predicted"/>
<feature type="domain" description="C2H2-type" evidence="10">
    <location>
        <begin position="2"/>
        <end position="29"/>
    </location>
</feature>
<dbReference type="Pfam" id="PF00096">
    <property type="entry name" value="zf-C2H2"/>
    <property type="match status" value="2"/>
</dbReference>
<dbReference type="GO" id="GO:0010468">
    <property type="term" value="P:regulation of gene expression"/>
    <property type="evidence" value="ECO:0007669"/>
    <property type="project" value="UniProtKB-ARBA"/>
</dbReference>
<evidence type="ECO:0000256" key="2">
    <source>
        <dbReference type="ARBA" id="ARBA00022723"/>
    </source>
</evidence>
<keyword evidence="5" id="KW-0862">Zinc</keyword>
<dbReference type="SUPFAM" id="SSF57667">
    <property type="entry name" value="beta-beta-alpha zinc fingers"/>
    <property type="match status" value="1"/>
</dbReference>
<protein>
    <recommendedName>
        <fullName evidence="10">C2H2-type domain-containing protein</fullName>
    </recommendedName>
</protein>
<dbReference type="OrthoDB" id="5977959at2759"/>
<evidence type="ECO:0000256" key="1">
    <source>
        <dbReference type="ARBA" id="ARBA00004123"/>
    </source>
</evidence>
<dbReference type="EnsemblMetazoa" id="HelroT148508">
    <property type="protein sequence ID" value="HelroP148508"/>
    <property type="gene ID" value="HelroG148508"/>
</dbReference>
<evidence type="ECO:0000256" key="4">
    <source>
        <dbReference type="ARBA" id="ARBA00022771"/>
    </source>
</evidence>
<dbReference type="eggNOG" id="KOG1721">
    <property type="taxonomic scope" value="Eukaryota"/>
</dbReference>
<sequence>SFKCTTCFKLFSNSSSLAKHKVTHSEERKFACLHCNKTFKRQDHLLAIKCL</sequence>
<dbReference type="GeneID" id="20196996"/>
<dbReference type="InterPro" id="IPR050717">
    <property type="entry name" value="C2H2-ZF_Transcription_Reg"/>
</dbReference>
<dbReference type="EMBL" id="AMQM01005583">
    <property type="status" value="NOT_ANNOTATED_CDS"/>
    <property type="molecule type" value="Genomic_DNA"/>
</dbReference>
<evidence type="ECO:0000313" key="11">
    <source>
        <dbReference type="EMBL" id="ESN99912.1"/>
    </source>
</evidence>
<evidence type="ECO:0000256" key="5">
    <source>
        <dbReference type="ARBA" id="ARBA00022833"/>
    </source>
</evidence>
<evidence type="ECO:0000256" key="7">
    <source>
        <dbReference type="ARBA" id="ARBA00023163"/>
    </source>
</evidence>
<gene>
    <name evidence="12" type="primary">20196996</name>
    <name evidence="11" type="ORF">HELRODRAFT_148508</name>
</gene>
<dbReference type="PROSITE" id="PS50157">
    <property type="entry name" value="ZINC_FINGER_C2H2_2"/>
    <property type="match status" value="1"/>
</dbReference>
<evidence type="ECO:0000256" key="9">
    <source>
        <dbReference type="PROSITE-ProRule" id="PRU00042"/>
    </source>
</evidence>
<dbReference type="STRING" id="6412.T1EK96"/>
<accession>T1EK96</accession>